<proteinExistence type="predicted"/>
<feature type="region of interest" description="Disordered" evidence="1">
    <location>
        <begin position="93"/>
        <end position="127"/>
    </location>
</feature>
<accession>A0A179UZF6</accession>
<evidence type="ECO:0000313" key="4">
    <source>
        <dbReference type="EMBL" id="OAT12518.1"/>
    </source>
</evidence>
<dbReference type="AlphaFoldDB" id="A0A179UZF6"/>
<name>A0A179UZF6_BLAGS</name>
<feature type="compositionally biased region" description="Low complexity" evidence="1">
    <location>
        <begin position="16"/>
        <end position="37"/>
    </location>
</feature>
<feature type="domain" description="Peroxisomal membrane protein PEX14-like KPWE" evidence="2">
    <location>
        <begin position="213"/>
        <end position="259"/>
    </location>
</feature>
<dbReference type="KEGG" id="bgh:BDBG_07848"/>
<dbReference type="OrthoDB" id="9936937at2759"/>
<feature type="compositionally biased region" description="Basic and acidic residues" evidence="1">
    <location>
        <begin position="291"/>
        <end position="304"/>
    </location>
</feature>
<dbReference type="PANTHER" id="PTHR36855:SF1">
    <property type="entry name" value="PEROXISOME MEMBRANE ANCHOR PROTEIN PEX14P N-TERMINAL DOMAIN-CONTAINING PROTEIN"/>
    <property type="match status" value="1"/>
</dbReference>
<dbReference type="PANTHER" id="PTHR36855">
    <property type="entry name" value="CHROMOSOME 10, WHOLE GENOME SHOTGUN SEQUENCE"/>
    <property type="match status" value="1"/>
</dbReference>
<dbReference type="GeneID" id="8508739"/>
<gene>
    <name evidence="4" type="ORF">BDBG_07848</name>
</gene>
<dbReference type="InterPro" id="IPR058841">
    <property type="entry name" value="HTH_76"/>
</dbReference>
<dbReference type="InterPro" id="IPR040554">
    <property type="entry name" value="KPWE_PEX14_dom"/>
</dbReference>
<feature type="region of interest" description="Disordered" evidence="1">
    <location>
        <begin position="230"/>
        <end position="313"/>
    </location>
</feature>
<evidence type="ECO:0000259" key="3">
    <source>
        <dbReference type="Pfam" id="PF25871"/>
    </source>
</evidence>
<dbReference type="PRINTS" id="PR01217">
    <property type="entry name" value="PRICHEXTENSN"/>
</dbReference>
<dbReference type="STRING" id="559298.A0A179UZF6"/>
<feature type="domain" description="PEX14-like helix-turn-helix" evidence="3">
    <location>
        <begin position="69"/>
        <end position="165"/>
    </location>
</feature>
<dbReference type="Proteomes" id="UP000002038">
    <property type="component" value="Unassembled WGS sequence"/>
</dbReference>
<dbReference type="EMBL" id="GG657468">
    <property type="protein sequence ID" value="OAT12518.1"/>
    <property type="molecule type" value="Genomic_DNA"/>
</dbReference>
<feature type="compositionally biased region" description="Pro residues" evidence="1">
    <location>
        <begin position="183"/>
        <end position="196"/>
    </location>
</feature>
<evidence type="ECO:0000259" key="2">
    <source>
        <dbReference type="Pfam" id="PF17733"/>
    </source>
</evidence>
<dbReference type="Pfam" id="PF25871">
    <property type="entry name" value="HTH_76"/>
    <property type="match status" value="1"/>
</dbReference>
<feature type="compositionally biased region" description="Acidic residues" evidence="1">
    <location>
        <begin position="114"/>
        <end position="125"/>
    </location>
</feature>
<protein>
    <submittedName>
        <fullName evidence="4">Uncharacterized protein</fullName>
    </submittedName>
</protein>
<organism evidence="4 5">
    <name type="scientific">Blastomyces gilchristii (strain SLH14081)</name>
    <name type="common">Blastomyces dermatitidis</name>
    <dbReference type="NCBI Taxonomy" id="559298"/>
    <lineage>
        <taxon>Eukaryota</taxon>
        <taxon>Fungi</taxon>
        <taxon>Dikarya</taxon>
        <taxon>Ascomycota</taxon>
        <taxon>Pezizomycotina</taxon>
        <taxon>Eurotiomycetes</taxon>
        <taxon>Eurotiomycetidae</taxon>
        <taxon>Onygenales</taxon>
        <taxon>Ajellomycetaceae</taxon>
        <taxon>Blastomyces</taxon>
    </lineage>
</organism>
<dbReference type="RefSeq" id="XP_002621630.1">
    <property type="nucleotide sequence ID" value="XM_002621584.2"/>
</dbReference>
<dbReference type="VEuPathDB" id="FungiDB:BDBG_07848"/>
<feature type="region of interest" description="Disordered" evidence="1">
    <location>
        <begin position="1"/>
        <end position="73"/>
    </location>
</feature>
<reference evidence="5" key="1">
    <citation type="journal article" date="2015" name="PLoS Genet.">
        <title>The dynamic genome and transcriptome of the human fungal pathogen Blastomyces and close relative Emmonsia.</title>
        <authorList>
            <person name="Munoz J.F."/>
            <person name="Gauthier G.M."/>
            <person name="Desjardins C.A."/>
            <person name="Gallo J.E."/>
            <person name="Holder J."/>
            <person name="Sullivan T.D."/>
            <person name="Marty A.J."/>
            <person name="Carmen J.C."/>
            <person name="Chen Z."/>
            <person name="Ding L."/>
            <person name="Gujja S."/>
            <person name="Magrini V."/>
            <person name="Misas E."/>
            <person name="Mitreva M."/>
            <person name="Priest M."/>
            <person name="Saif S."/>
            <person name="Whiston E.A."/>
            <person name="Young S."/>
            <person name="Zeng Q."/>
            <person name="Goldman W.E."/>
            <person name="Mardis E.R."/>
            <person name="Taylor J.W."/>
            <person name="McEwen J.G."/>
            <person name="Clay O.K."/>
            <person name="Klein B.S."/>
            <person name="Cuomo C.A."/>
        </authorList>
    </citation>
    <scope>NUCLEOTIDE SEQUENCE [LARGE SCALE GENOMIC DNA]</scope>
    <source>
        <strain evidence="5">SLH14081</strain>
    </source>
</reference>
<keyword evidence="5" id="KW-1185">Reference proteome</keyword>
<dbReference type="Pfam" id="PF17733">
    <property type="entry name" value="KPWE_dom"/>
    <property type="match status" value="1"/>
</dbReference>
<feature type="compositionally biased region" description="Low complexity" evidence="1">
    <location>
        <begin position="57"/>
        <end position="70"/>
    </location>
</feature>
<evidence type="ECO:0000313" key="5">
    <source>
        <dbReference type="Proteomes" id="UP000002038"/>
    </source>
</evidence>
<evidence type="ECO:0000256" key="1">
    <source>
        <dbReference type="SAM" id="MobiDB-lite"/>
    </source>
</evidence>
<feature type="region of interest" description="Disordered" evidence="1">
    <location>
        <begin position="148"/>
        <end position="218"/>
    </location>
</feature>
<sequence length="313" mass="32236">MSTTTPPNQDPPPTPAAAAALPSSSSSSSGPAITTTSPPLPSPEQNIPTTTAPPPSSTTTTKTTSASPSPYQAFHTYPFATDAEFKLGLGVILGKPAGTPATEDEVTGTRTGDGDGDGGDGDGDEYAALGGELLLKAKMFYFAKKFPSTTTTPLTPKGYITYLQQLKNNPNPNPPSSSSLPPQSLPPSSAPPPPPSSTTTTTATPPQPHREPTYPTPFAHIVNLITTNQPIPGIQEIPDTVLTGKDKPSVAERRRKPWEVATAANASDAPDDGADGGSTSIEGGGDGAGVGKEKEKEKEDKGGEVEEQQQQLQ</sequence>